<accession>A0A3B4EYT9</accession>
<dbReference type="GeneTree" id="ENSGT00990000205184"/>
<organism evidence="1">
    <name type="scientific">Pundamilia nyererei</name>
    <dbReference type="NCBI Taxonomy" id="303518"/>
    <lineage>
        <taxon>Eukaryota</taxon>
        <taxon>Metazoa</taxon>
        <taxon>Chordata</taxon>
        <taxon>Craniata</taxon>
        <taxon>Vertebrata</taxon>
        <taxon>Euteleostomi</taxon>
        <taxon>Actinopterygii</taxon>
        <taxon>Neopterygii</taxon>
        <taxon>Teleostei</taxon>
        <taxon>Neoteleostei</taxon>
        <taxon>Acanthomorphata</taxon>
        <taxon>Ovalentaria</taxon>
        <taxon>Cichlomorphae</taxon>
        <taxon>Cichliformes</taxon>
        <taxon>Cichlidae</taxon>
        <taxon>African cichlids</taxon>
        <taxon>Pseudocrenilabrinae</taxon>
        <taxon>Haplochromini</taxon>
        <taxon>Pundamilia</taxon>
    </lineage>
</organism>
<protein>
    <submittedName>
        <fullName evidence="1">Uncharacterized protein</fullName>
    </submittedName>
</protein>
<reference evidence="1" key="1">
    <citation type="submission" date="2023-09" db="UniProtKB">
        <authorList>
            <consortium name="Ensembl"/>
        </authorList>
    </citation>
    <scope>IDENTIFICATION</scope>
</reference>
<name>A0A3B4EYT9_9CICH</name>
<dbReference type="Ensembl" id="ENSPNYT00000002600.1">
    <property type="protein sequence ID" value="ENSPNYP00000002534.1"/>
    <property type="gene ID" value="ENSPNYG00000002015.1"/>
</dbReference>
<evidence type="ECO:0000313" key="1">
    <source>
        <dbReference type="Ensembl" id="ENSPNYP00000002534.1"/>
    </source>
</evidence>
<proteinExistence type="predicted"/>
<sequence>LSRTITDTLSVPDFGGFPPSTAVTVNVYLLIFSLSNDFFSTKNGIISSSLCRIVTSKFSFELKVYVRIALIPESGSRAVCS</sequence>
<dbReference type="AlphaFoldDB" id="A0A3B4EYT9"/>